<reference evidence="2" key="1">
    <citation type="journal article" date="2023" name="Nat. Commun.">
        <title>Diploid and tetraploid genomes of Acorus and the evolution of monocots.</title>
        <authorList>
            <person name="Ma L."/>
            <person name="Liu K.W."/>
            <person name="Li Z."/>
            <person name="Hsiao Y.Y."/>
            <person name="Qi Y."/>
            <person name="Fu T."/>
            <person name="Tang G.D."/>
            <person name="Zhang D."/>
            <person name="Sun W.H."/>
            <person name="Liu D.K."/>
            <person name="Li Y."/>
            <person name="Chen G.Z."/>
            <person name="Liu X.D."/>
            <person name="Liao X.Y."/>
            <person name="Jiang Y.T."/>
            <person name="Yu X."/>
            <person name="Hao Y."/>
            <person name="Huang J."/>
            <person name="Zhao X.W."/>
            <person name="Ke S."/>
            <person name="Chen Y.Y."/>
            <person name="Wu W.L."/>
            <person name="Hsu J.L."/>
            <person name="Lin Y.F."/>
            <person name="Huang M.D."/>
            <person name="Li C.Y."/>
            <person name="Huang L."/>
            <person name="Wang Z.W."/>
            <person name="Zhao X."/>
            <person name="Zhong W.Y."/>
            <person name="Peng D.H."/>
            <person name="Ahmad S."/>
            <person name="Lan S."/>
            <person name="Zhang J.S."/>
            <person name="Tsai W.C."/>
            <person name="Van de Peer Y."/>
            <person name="Liu Z.J."/>
        </authorList>
    </citation>
    <scope>NUCLEOTIDE SEQUENCE</scope>
    <source>
        <strain evidence="2">CP</strain>
    </source>
</reference>
<proteinExistence type="predicted"/>
<evidence type="ECO:0000256" key="1">
    <source>
        <dbReference type="SAM" id="MobiDB-lite"/>
    </source>
</evidence>
<keyword evidence="3" id="KW-1185">Reference proteome</keyword>
<comment type="caution">
    <text evidence="2">The sequence shown here is derived from an EMBL/GenBank/DDBJ whole genome shotgun (WGS) entry which is preliminary data.</text>
</comment>
<dbReference type="AlphaFoldDB" id="A0AAV9CXI0"/>
<gene>
    <name evidence="2" type="ORF">QJS10_CPA16g01454</name>
</gene>
<protein>
    <submittedName>
        <fullName evidence="2">Uncharacterized protein</fullName>
    </submittedName>
</protein>
<dbReference type="Proteomes" id="UP001180020">
    <property type="component" value="Unassembled WGS sequence"/>
</dbReference>
<evidence type="ECO:0000313" key="2">
    <source>
        <dbReference type="EMBL" id="KAK1293946.1"/>
    </source>
</evidence>
<accession>A0AAV9CXI0</accession>
<evidence type="ECO:0000313" key="3">
    <source>
        <dbReference type="Proteomes" id="UP001180020"/>
    </source>
</evidence>
<dbReference type="EMBL" id="JAUJYO010000016">
    <property type="protein sequence ID" value="KAK1293946.1"/>
    <property type="molecule type" value="Genomic_DNA"/>
</dbReference>
<feature type="region of interest" description="Disordered" evidence="1">
    <location>
        <begin position="24"/>
        <end position="71"/>
    </location>
</feature>
<feature type="compositionally biased region" description="Polar residues" evidence="1">
    <location>
        <begin position="24"/>
        <end position="35"/>
    </location>
</feature>
<name>A0AAV9CXI0_ACOCL</name>
<feature type="compositionally biased region" description="Basic and acidic residues" evidence="1">
    <location>
        <begin position="57"/>
        <end position="71"/>
    </location>
</feature>
<reference evidence="2" key="2">
    <citation type="submission" date="2023-06" db="EMBL/GenBank/DDBJ databases">
        <authorList>
            <person name="Ma L."/>
            <person name="Liu K.-W."/>
            <person name="Li Z."/>
            <person name="Hsiao Y.-Y."/>
            <person name="Qi Y."/>
            <person name="Fu T."/>
            <person name="Tang G."/>
            <person name="Zhang D."/>
            <person name="Sun W.-H."/>
            <person name="Liu D.-K."/>
            <person name="Li Y."/>
            <person name="Chen G.-Z."/>
            <person name="Liu X.-D."/>
            <person name="Liao X.-Y."/>
            <person name="Jiang Y.-T."/>
            <person name="Yu X."/>
            <person name="Hao Y."/>
            <person name="Huang J."/>
            <person name="Zhao X.-W."/>
            <person name="Ke S."/>
            <person name="Chen Y.-Y."/>
            <person name="Wu W.-L."/>
            <person name="Hsu J.-L."/>
            <person name="Lin Y.-F."/>
            <person name="Huang M.-D."/>
            <person name="Li C.-Y."/>
            <person name="Huang L."/>
            <person name="Wang Z.-W."/>
            <person name="Zhao X."/>
            <person name="Zhong W.-Y."/>
            <person name="Peng D.-H."/>
            <person name="Ahmad S."/>
            <person name="Lan S."/>
            <person name="Zhang J.-S."/>
            <person name="Tsai W.-C."/>
            <person name="Van De Peer Y."/>
            <person name="Liu Z.-J."/>
        </authorList>
    </citation>
    <scope>NUCLEOTIDE SEQUENCE</scope>
    <source>
        <strain evidence="2">CP</strain>
        <tissue evidence="2">Leaves</tissue>
    </source>
</reference>
<sequence length="183" mass="20006">MRLLLLDSQIEFLLGRLNQSHSQVTRDSLTNSSVEHSPPTSPVGVLQGQENTSPDQNQHHHGDPHSPKEAGDSLVVPQPVWLLGVDLRQIPVRLLSQCTATSHRMESSVSKLVALDSDHLLEHLKNARSLSSSFTMNVVGTSYNEAKCRKISRTSFNRTAMICGLASSNPFSLSSSALEVLNN</sequence>
<organism evidence="2 3">
    <name type="scientific">Acorus calamus</name>
    <name type="common">Sweet flag</name>
    <dbReference type="NCBI Taxonomy" id="4465"/>
    <lineage>
        <taxon>Eukaryota</taxon>
        <taxon>Viridiplantae</taxon>
        <taxon>Streptophyta</taxon>
        <taxon>Embryophyta</taxon>
        <taxon>Tracheophyta</taxon>
        <taxon>Spermatophyta</taxon>
        <taxon>Magnoliopsida</taxon>
        <taxon>Liliopsida</taxon>
        <taxon>Acoraceae</taxon>
        <taxon>Acorus</taxon>
    </lineage>
</organism>